<sequence length="181" mass="20607">MAGSHHMELERSLLIHYSKVDYSKRNFGLFRQVADHANMNRVTLKMSDSASAMATNIFSVLCISIRSAIALTTTQYDDILVSAIISGATYSDTSTYMHIHVYLVLALNQGKPPPEQKPHLLCRQRERDRNGRKEGQTVGLTHAYTYLILQSVISERTQHMNLRSSNDMMVERRGNELTKYD</sequence>
<keyword evidence="2" id="KW-1185">Reference proteome</keyword>
<proteinExistence type="predicted"/>
<reference evidence="2" key="1">
    <citation type="submission" date="2015-01" db="EMBL/GenBank/DDBJ databases">
        <authorList>
            <person name="Aksoy S."/>
            <person name="Warren W."/>
            <person name="Wilson R.K."/>
        </authorList>
    </citation>
    <scope>NUCLEOTIDE SEQUENCE [LARGE SCALE GENOMIC DNA]</scope>
    <source>
        <strain evidence="2">IAEA</strain>
    </source>
</reference>
<accession>A0A1B0B3X8</accession>
<reference evidence="1" key="2">
    <citation type="submission" date="2020-05" db="UniProtKB">
        <authorList>
            <consortium name="EnsemblMetazoa"/>
        </authorList>
    </citation>
    <scope>IDENTIFICATION</scope>
    <source>
        <strain evidence="1">IAEA</strain>
    </source>
</reference>
<dbReference type="EMBL" id="JXJN01008108">
    <property type="status" value="NOT_ANNOTATED_CDS"/>
    <property type="molecule type" value="Genomic_DNA"/>
</dbReference>
<organism evidence="1 2">
    <name type="scientific">Glossina palpalis gambiensis</name>
    <dbReference type="NCBI Taxonomy" id="67801"/>
    <lineage>
        <taxon>Eukaryota</taxon>
        <taxon>Metazoa</taxon>
        <taxon>Ecdysozoa</taxon>
        <taxon>Arthropoda</taxon>
        <taxon>Hexapoda</taxon>
        <taxon>Insecta</taxon>
        <taxon>Pterygota</taxon>
        <taxon>Neoptera</taxon>
        <taxon>Endopterygota</taxon>
        <taxon>Diptera</taxon>
        <taxon>Brachycera</taxon>
        <taxon>Muscomorpha</taxon>
        <taxon>Hippoboscoidea</taxon>
        <taxon>Glossinidae</taxon>
        <taxon>Glossina</taxon>
    </lineage>
</organism>
<name>A0A1B0B3X8_9MUSC</name>
<dbReference type="EnsemblMetazoa" id="GPPI018040-RA">
    <property type="protein sequence ID" value="GPPI018040-PA"/>
    <property type="gene ID" value="GPPI018040"/>
</dbReference>
<protein>
    <submittedName>
        <fullName evidence="1">Uncharacterized protein</fullName>
    </submittedName>
</protein>
<dbReference type="VEuPathDB" id="VectorBase:GPPI018040"/>
<evidence type="ECO:0000313" key="1">
    <source>
        <dbReference type="EnsemblMetazoa" id="GPPI018040-PA"/>
    </source>
</evidence>
<dbReference type="Proteomes" id="UP000092460">
    <property type="component" value="Unassembled WGS sequence"/>
</dbReference>
<evidence type="ECO:0000313" key="2">
    <source>
        <dbReference type="Proteomes" id="UP000092460"/>
    </source>
</evidence>
<dbReference type="AlphaFoldDB" id="A0A1B0B3X8"/>